<dbReference type="Proteomes" id="UP000464787">
    <property type="component" value="Chromosome"/>
</dbReference>
<evidence type="ECO:0000313" key="2">
    <source>
        <dbReference type="Proteomes" id="UP000464787"/>
    </source>
</evidence>
<gene>
    <name evidence="1" type="ORF">GT347_24100</name>
</gene>
<organism evidence="1 2">
    <name type="scientific">Xylophilus rhododendri</name>
    <dbReference type="NCBI Taxonomy" id="2697032"/>
    <lineage>
        <taxon>Bacteria</taxon>
        <taxon>Pseudomonadati</taxon>
        <taxon>Pseudomonadota</taxon>
        <taxon>Betaproteobacteria</taxon>
        <taxon>Burkholderiales</taxon>
        <taxon>Xylophilus</taxon>
    </lineage>
</organism>
<proteinExistence type="predicted"/>
<dbReference type="EMBL" id="CP047650">
    <property type="protein sequence ID" value="QHJ00795.1"/>
    <property type="molecule type" value="Genomic_DNA"/>
</dbReference>
<evidence type="ECO:0000313" key="1">
    <source>
        <dbReference type="EMBL" id="QHJ00795.1"/>
    </source>
</evidence>
<dbReference type="AlphaFoldDB" id="A0A857J9Y0"/>
<protein>
    <submittedName>
        <fullName evidence="1">Uncharacterized protein</fullName>
    </submittedName>
</protein>
<keyword evidence="2" id="KW-1185">Reference proteome</keyword>
<sequence length="352" mass="39623">MHIFGQLGEADRRNAGHGCRALRTIRLDDIRQTLRHPERHIARLLQDGELESLLADLVDLHADALRGGDTAAAASWAGQARQLLAGIAERQGDKLAWCARRARITLRFGPFGASFHQRLVHQALERPRKILMPAAQRLELMVDCVGFYERRPGHGALLILDAVAEDLLMLEDYARLSDADLRRIQACSLGLLRHYMHASTLSQRWRPQPSRMQKLLDMAIAATPAKDCDRVLLELMRPYPLGMLVAPPRPGAAARHDATGDIHDSFALEAITEMLDRKSIACRLEVMERLCLLCRQSEGFPRCFREGSNAMRHLKAIVWHMHGDIRPAGLDCLQALREEIGRSPPPQDRVLR</sequence>
<reference evidence="1 2" key="1">
    <citation type="submission" date="2020-01" db="EMBL/GenBank/DDBJ databases">
        <title>Genome sequencing of strain KACC 21265.</title>
        <authorList>
            <person name="Heo J."/>
            <person name="Kim S.-J."/>
            <person name="Kim J.-S."/>
            <person name="Hong S.-B."/>
            <person name="Kwon S.-W."/>
        </authorList>
    </citation>
    <scope>NUCLEOTIDE SEQUENCE [LARGE SCALE GENOMIC DNA]</scope>
    <source>
        <strain evidence="1 2">KACC 21265</strain>
    </source>
</reference>
<name>A0A857J9Y0_9BURK</name>
<dbReference type="RefSeq" id="WP_160554604.1">
    <property type="nucleotide sequence ID" value="NZ_CP047650.1"/>
</dbReference>
<dbReference type="KEGG" id="xyk:GT347_24100"/>
<accession>A0A857J9Y0</accession>